<gene>
    <name evidence="3" type="ORF">EQG66_12705</name>
</gene>
<evidence type="ECO:0000256" key="1">
    <source>
        <dbReference type="SAM" id="SignalP"/>
    </source>
</evidence>
<comment type="caution">
    <text evidence="3">The sequence shown here is derived from an EMBL/GenBank/DDBJ whole genome shotgun (WGS) entry which is preliminary data.</text>
</comment>
<feature type="domain" description="Glycosyl hydrolase family 30 beta sandwich" evidence="2">
    <location>
        <begin position="383"/>
        <end position="410"/>
    </location>
</feature>
<dbReference type="Pfam" id="PF17189">
    <property type="entry name" value="Glyco_hydro_30C"/>
    <property type="match status" value="1"/>
</dbReference>
<dbReference type="EMBL" id="SBKP01000014">
    <property type="protein sequence ID" value="RXR26562.1"/>
    <property type="molecule type" value="Genomic_DNA"/>
</dbReference>
<organism evidence="3 4">
    <name type="scientific">Sphingobium fluviale</name>
    <dbReference type="NCBI Taxonomy" id="2506423"/>
    <lineage>
        <taxon>Bacteria</taxon>
        <taxon>Pseudomonadati</taxon>
        <taxon>Pseudomonadota</taxon>
        <taxon>Alphaproteobacteria</taxon>
        <taxon>Sphingomonadales</taxon>
        <taxon>Sphingomonadaceae</taxon>
        <taxon>Sphingobium</taxon>
    </lineage>
</organism>
<feature type="chain" id="PRO_5020331078" description="Glycosyl hydrolase family 30 beta sandwich domain-containing protein" evidence="1">
    <location>
        <begin position="25"/>
        <end position="513"/>
    </location>
</feature>
<dbReference type="AlphaFoldDB" id="A0A4Q1KDY6"/>
<dbReference type="SUPFAM" id="SSF51445">
    <property type="entry name" value="(Trans)glycosidases"/>
    <property type="match status" value="1"/>
</dbReference>
<protein>
    <recommendedName>
        <fullName evidence="2">Glycosyl hydrolase family 30 beta sandwich domain-containing protein</fullName>
    </recommendedName>
</protein>
<dbReference type="OrthoDB" id="9806701at2"/>
<dbReference type="Gene3D" id="3.20.20.80">
    <property type="entry name" value="Glycosidases"/>
    <property type="match status" value="1"/>
</dbReference>
<dbReference type="InterPro" id="IPR033452">
    <property type="entry name" value="GH30_C"/>
</dbReference>
<evidence type="ECO:0000313" key="4">
    <source>
        <dbReference type="Proteomes" id="UP000290958"/>
    </source>
</evidence>
<dbReference type="InterPro" id="IPR017853">
    <property type="entry name" value="GH"/>
</dbReference>
<evidence type="ECO:0000313" key="3">
    <source>
        <dbReference type="EMBL" id="RXR26562.1"/>
    </source>
</evidence>
<feature type="signal peptide" evidence="1">
    <location>
        <begin position="1"/>
        <end position="24"/>
    </location>
</feature>
<reference evidence="4" key="1">
    <citation type="submission" date="2019-01" db="EMBL/GenBank/DDBJ databases">
        <title>Cytophagaceae bacterium strain CAR-16.</title>
        <authorList>
            <person name="Chen W.-M."/>
        </authorList>
    </citation>
    <scope>NUCLEOTIDE SEQUENCE [LARGE SCALE GENOMIC DNA]</scope>
    <source>
        <strain evidence="4">CHR27</strain>
    </source>
</reference>
<dbReference type="Proteomes" id="UP000290958">
    <property type="component" value="Unassembled WGS sequence"/>
</dbReference>
<keyword evidence="4" id="KW-1185">Reference proteome</keyword>
<evidence type="ECO:0000259" key="2">
    <source>
        <dbReference type="Pfam" id="PF17189"/>
    </source>
</evidence>
<name>A0A4Q1KDY6_9SPHN</name>
<sequence length="513" mass="56742">MMGWGISRFSALAAAVLALCSCNARKPASVTLVPTESFQTMDAWEANAKMWEFNRRANRFDDSWMPARDRILTEMIVEGGINRLRLELRSGAENPVDYWSQFRNGALSYSDFKKHAYEKINDNADPKVLNPKGFQFSELDFRVENFVLPSIRIAKGLGRPMRFSLSYVDSKWSDRQGKLSHATNPEEYAELIAAAYIHLKQKYGLTPDALEIVLEPDNTEEWVGRRIGSAIIAVSRRLEEQGVTPRIIAPSTTVARRAPRYMEEIASIPGAAEKVSVLAYHRYGIQPTEQAYSRIRESAAGIKAQTAMLEFARADANILFEDLTQANISSFQKHDIATPDLGRVATAPGNMLRVTEPGKADAEVELLPEATALASVFRVVDPGAVRIGSKSDQTWLNSVAFRNPDGRLVLAVKADLGPVMKLLDKVHRRLNTPMPEPRGGEWVTLRMGRAGHYHLQRSNGLAGRILRCEVIIATAGGGGRVLLRGGDVATLTEQPKASSTHYPACPRDAAGWE</sequence>
<accession>A0A4Q1KDY6</accession>
<proteinExistence type="predicted"/>
<keyword evidence="1" id="KW-0732">Signal</keyword>